<name>A0A9C7EZ28_9VIRU</name>
<organism evidence="1">
    <name type="scientific">Sicyonia whispovirus</name>
    <dbReference type="NCBI Taxonomy" id="2984283"/>
    <lineage>
        <taxon>Viruses</taxon>
        <taxon>Viruses incertae sedis</taxon>
        <taxon>Naldaviricetes</taxon>
        <taxon>Nimaviridae</taxon>
        <taxon>Whispovirus</taxon>
    </lineage>
</organism>
<protein>
    <submittedName>
        <fullName evidence="1">Uncharacterized protein</fullName>
    </submittedName>
</protein>
<evidence type="ECO:0000313" key="1">
    <source>
        <dbReference type="EMBL" id="BDT63077.1"/>
    </source>
</evidence>
<reference evidence="1" key="1">
    <citation type="submission" date="2022-10" db="EMBL/GenBank/DDBJ databases">
        <title>Genome sequences of endogenous nimaviruses in decapod crustaceans.</title>
        <authorList>
            <person name="Kawato S."/>
            <person name="Nozaki R."/>
            <person name="Kondo H."/>
            <person name="Hirono I."/>
        </authorList>
    </citation>
    <scope>NUCLEOTIDE SEQUENCE</scope>
    <source>
        <strain evidence="1">Fukuoka2019</strain>
    </source>
</reference>
<accession>A0A9C7EZ28</accession>
<proteinExistence type="predicted"/>
<dbReference type="EMBL" id="LC738881">
    <property type="protein sequence ID" value="BDT63077.1"/>
    <property type="molecule type" value="Genomic_DNA"/>
</dbReference>
<sequence length="270" mass="30697">MMLSNLRSPLKSWDLRNGSLSVLLHRGDESLSCYIPSRASAERARESMYSQSKRSPSHTLGPSKWKFFRLAPPLLRIACTPPALDDICKILLLLTPVRAQSRRFRTRSLLQSQSFCETRQSDDTLALASRERRRGAVDFTYILKYIYPKLWEGRRRLVLDGPLWAQTGDGDEVPHYFAQMAAPTWERTLPRYRGDENLSCYMPSRPSAERARECMYSQSKRSPSHILGPSKWKFFRLAPPLLRIACTPRALDATRDGCSTLGGGPHPGVL</sequence>